<dbReference type="PANTHER" id="PTHR11527">
    <property type="entry name" value="HEAT-SHOCK PROTEIN 20 FAMILY MEMBER"/>
    <property type="match status" value="1"/>
</dbReference>
<dbReference type="InterPro" id="IPR008978">
    <property type="entry name" value="HSP20-like_chaperone"/>
</dbReference>
<evidence type="ECO:0000259" key="3">
    <source>
        <dbReference type="PROSITE" id="PS01031"/>
    </source>
</evidence>
<proteinExistence type="inferred from homology"/>
<dbReference type="AlphaFoldDB" id="A0A0C1ZSJ4"/>
<gene>
    <name evidence="4" type="ORF">DB30_07305</name>
</gene>
<dbReference type="InterPro" id="IPR031107">
    <property type="entry name" value="Small_HSP"/>
</dbReference>
<dbReference type="CDD" id="cd06464">
    <property type="entry name" value="ACD_sHsps-like"/>
    <property type="match status" value="1"/>
</dbReference>
<keyword evidence="4" id="KW-0346">Stress response</keyword>
<protein>
    <submittedName>
        <fullName evidence="4">Small heat shock protein</fullName>
    </submittedName>
</protein>
<comment type="caution">
    <text evidence="4">The sequence shown here is derived from an EMBL/GenBank/DDBJ whole genome shotgun (WGS) entry which is preliminary data.</text>
</comment>
<dbReference type="Proteomes" id="UP000031599">
    <property type="component" value="Unassembled WGS sequence"/>
</dbReference>
<dbReference type="Gene3D" id="2.60.40.790">
    <property type="match status" value="1"/>
</dbReference>
<dbReference type="SUPFAM" id="SSF49764">
    <property type="entry name" value="HSP20-like chaperones"/>
    <property type="match status" value="1"/>
</dbReference>
<name>A0A0C1ZSJ4_9BACT</name>
<feature type="domain" description="SHSP" evidence="3">
    <location>
        <begin position="12"/>
        <end position="122"/>
    </location>
</feature>
<evidence type="ECO:0000256" key="1">
    <source>
        <dbReference type="PROSITE-ProRule" id="PRU00285"/>
    </source>
</evidence>
<evidence type="ECO:0000256" key="2">
    <source>
        <dbReference type="RuleBase" id="RU003616"/>
    </source>
</evidence>
<sequence>MFEDFFSPVQRFGDTGIMPAIDIKEDEKYLTVTAELPGVERKDVQISVHDNVLTLKGEKHSEKKEEKGDYHFVERKFGSFSRSVLLPSEVDSDHAEATMKDGVLTLRLPTKRGPGAKTINIK</sequence>
<reference evidence="4 5" key="1">
    <citation type="submission" date="2014-12" db="EMBL/GenBank/DDBJ databases">
        <title>Genome assembly of Enhygromyxa salina DSM 15201.</title>
        <authorList>
            <person name="Sharma G."/>
            <person name="Subramanian S."/>
        </authorList>
    </citation>
    <scope>NUCLEOTIDE SEQUENCE [LARGE SCALE GENOMIC DNA]</scope>
    <source>
        <strain evidence="4 5">DSM 15201</strain>
    </source>
</reference>
<dbReference type="InterPro" id="IPR002068">
    <property type="entry name" value="A-crystallin/Hsp20_dom"/>
</dbReference>
<accession>A0A0C1ZSJ4</accession>
<evidence type="ECO:0000313" key="4">
    <source>
        <dbReference type="EMBL" id="KIG14038.1"/>
    </source>
</evidence>
<dbReference type="PROSITE" id="PS01031">
    <property type="entry name" value="SHSP"/>
    <property type="match status" value="1"/>
</dbReference>
<organism evidence="4 5">
    <name type="scientific">Enhygromyxa salina</name>
    <dbReference type="NCBI Taxonomy" id="215803"/>
    <lineage>
        <taxon>Bacteria</taxon>
        <taxon>Pseudomonadati</taxon>
        <taxon>Myxococcota</taxon>
        <taxon>Polyangia</taxon>
        <taxon>Nannocystales</taxon>
        <taxon>Nannocystaceae</taxon>
        <taxon>Enhygromyxa</taxon>
    </lineage>
</organism>
<evidence type="ECO:0000313" key="5">
    <source>
        <dbReference type="Proteomes" id="UP000031599"/>
    </source>
</evidence>
<dbReference type="EMBL" id="JMCC02000081">
    <property type="protein sequence ID" value="KIG14038.1"/>
    <property type="molecule type" value="Genomic_DNA"/>
</dbReference>
<dbReference type="Pfam" id="PF00011">
    <property type="entry name" value="HSP20"/>
    <property type="match status" value="1"/>
</dbReference>
<comment type="similarity">
    <text evidence="1 2">Belongs to the small heat shock protein (HSP20) family.</text>
</comment>